<organism evidence="3 4">
    <name type="scientific">Punica granatum</name>
    <name type="common">Pomegranate</name>
    <dbReference type="NCBI Taxonomy" id="22663"/>
    <lineage>
        <taxon>Eukaryota</taxon>
        <taxon>Viridiplantae</taxon>
        <taxon>Streptophyta</taxon>
        <taxon>Embryophyta</taxon>
        <taxon>Tracheophyta</taxon>
        <taxon>Spermatophyta</taxon>
        <taxon>Magnoliopsida</taxon>
        <taxon>eudicotyledons</taxon>
        <taxon>Gunneridae</taxon>
        <taxon>Pentapetalae</taxon>
        <taxon>rosids</taxon>
        <taxon>malvids</taxon>
        <taxon>Myrtales</taxon>
        <taxon>Lythraceae</taxon>
        <taxon>Punica</taxon>
    </lineage>
</organism>
<dbReference type="InterPro" id="IPR044257">
    <property type="entry name" value="TRM32-like"/>
</dbReference>
<dbReference type="Proteomes" id="UP000197138">
    <property type="component" value="Unassembled WGS sequence"/>
</dbReference>
<dbReference type="Pfam" id="PF14309">
    <property type="entry name" value="DUF4378"/>
    <property type="match status" value="1"/>
</dbReference>
<reference evidence="4" key="1">
    <citation type="journal article" date="2017" name="Plant J.">
        <title>The pomegranate (Punica granatum L.) genome and the genomics of punicalagin biosynthesis.</title>
        <authorList>
            <person name="Qin G."/>
            <person name="Xu C."/>
            <person name="Ming R."/>
            <person name="Tang H."/>
            <person name="Guyot R."/>
            <person name="Kramer E.M."/>
            <person name="Hu Y."/>
            <person name="Yi X."/>
            <person name="Qi Y."/>
            <person name="Xu X."/>
            <person name="Gao Z."/>
            <person name="Pan H."/>
            <person name="Jian J."/>
            <person name="Tian Y."/>
            <person name="Yue Z."/>
            <person name="Xu Y."/>
        </authorList>
    </citation>
    <scope>NUCLEOTIDE SEQUENCE [LARGE SCALE GENOMIC DNA]</scope>
    <source>
        <strain evidence="4">cv. Dabenzi</strain>
    </source>
</reference>
<gene>
    <name evidence="3" type="ORF">CDL15_Pgr024038</name>
</gene>
<dbReference type="PANTHER" id="PTHR47071:SF2">
    <property type="entry name" value="PROTEIN TRM32"/>
    <property type="match status" value="1"/>
</dbReference>
<accession>A0A218XWE0</accession>
<dbReference type="EMBL" id="MTKT01000666">
    <property type="protein sequence ID" value="OWM89293.1"/>
    <property type="molecule type" value="Genomic_DNA"/>
</dbReference>
<feature type="region of interest" description="Disordered" evidence="1">
    <location>
        <begin position="455"/>
        <end position="503"/>
    </location>
</feature>
<feature type="compositionally biased region" description="Basic and acidic residues" evidence="1">
    <location>
        <begin position="477"/>
        <end position="489"/>
    </location>
</feature>
<name>A0A218XWE0_PUNGR</name>
<feature type="region of interest" description="Disordered" evidence="1">
    <location>
        <begin position="270"/>
        <end position="290"/>
    </location>
</feature>
<dbReference type="PANTHER" id="PTHR47071">
    <property type="entry name" value="PROTEIN TRM32"/>
    <property type="match status" value="1"/>
</dbReference>
<evidence type="ECO:0000313" key="3">
    <source>
        <dbReference type="EMBL" id="OWM89293.1"/>
    </source>
</evidence>
<protein>
    <recommendedName>
        <fullName evidence="2">DUF4378 domain-containing protein</fullName>
    </recommendedName>
</protein>
<feature type="compositionally biased region" description="Polar residues" evidence="1">
    <location>
        <begin position="490"/>
        <end position="503"/>
    </location>
</feature>
<dbReference type="AlphaFoldDB" id="A0A218XWE0"/>
<feature type="domain" description="DUF4378" evidence="2">
    <location>
        <begin position="598"/>
        <end position="744"/>
    </location>
</feature>
<dbReference type="InterPro" id="IPR025486">
    <property type="entry name" value="DUF4378"/>
</dbReference>
<proteinExistence type="predicted"/>
<comment type="caution">
    <text evidence="3">The sequence shown here is derived from an EMBL/GenBank/DDBJ whole genome shotgun (WGS) entry which is preliminary data.</text>
</comment>
<sequence>MRTNNDLPLPPSLFSVYGFQAWSALASKMRMLLEERLCYDGDFEEIPTSCFKGIVDIFRYNKAARSIILRRKHQGGRYYPSDGTPDTISICSGTGEGPAFMSSELDPIVVLENPTKAIPLTETSVPALVSFRGKEMKCGKNQKDVECFGDPIIIFPERDGTTENKLRDPNSFKAPDEIGGDNTTCQVCGFTNPVDKKSENEKLHDAETKKPALQILQDPAESLITKAKFAKSVTFPAVDTTNTSCYRLPTRKHKESESWSFSNTVKRLVEESAPASSHSLENDTKPDAVDKTSNAVTGLVQKLDLWGWNRLIVKRFNFIKQRLKRALSPRDTRPRAASKDLSIARADYQEDSDQDHEGSSNRKGIKSYADYRGRDVRLGQRSRTSSLNESLKKYARLFGNGLNTDAKLEYSRSLTLRNEEGVFCSSWHGKKIFRRQLSLPDLDSFDYLLGELDHSSADTESHSPNKSNARCDVGEVDENKGSDAVERAEGTTTPFVNSPEDSANLTMKRDIPENEAESTSGSEVNIALKQETRCSSIEPAMLDWDAGSTYSPHSGGAGFNLHDNISSTENVRIPNVDDDAENVIRSYYRLDKKAEANFNFVRDLLELSGLFDVEGKSPTWFATNYHQLSPSLLKDLDILPLYDLDSCNRKLLFDLVKESLVEIRRRSSICIPRASPKEKYRILEEVWKRVYWYQRLSSGMNRSLNDVVAQDMKRGSDIWMNVTVDSKYVGLELEDLIFDELLDEVFD</sequence>
<evidence type="ECO:0000259" key="2">
    <source>
        <dbReference type="Pfam" id="PF14309"/>
    </source>
</evidence>
<evidence type="ECO:0000256" key="1">
    <source>
        <dbReference type="SAM" id="MobiDB-lite"/>
    </source>
</evidence>
<feature type="compositionally biased region" description="Basic and acidic residues" evidence="1">
    <location>
        <begin position="280"/>
        <end position="290"/>
    </location>
</feature>
<feature type="compositionally biased region" description="Basic and acidic residues" evidence="1">
    <location>
        <begin position="328"/>
        <end position="338"/>
    </location>
</feature>
<feature type="region of interest" description="Disordered" evidence="1">
    <location>
        <begin position="327"/>
        <end position="366"/>
    </location>
</feature>
<evidence type="ECO:0000313" key="4">
    <source>
        <dbReference type="Proteomes" id="UP000197138"/>
    </source>
</evidence>